<reference evidence="8 9" key="1">
    <citation type="submission" date="2020-08" db="EMBL/GenBank/DDBJ databases">
        <title>Genome sequence of Sphingomonas lutea KCTC 23642T.</title>
        <authorList>
            <person name="Hyun D.-W."/>
            <person name="Bae J.-W."/>
        </authorList>
    </citation>
    <scope>NUCLEOTIDE SEQUENCE [LARGE SCALE GENOMIC DNA]</scope>
    <source>
        <strain evidence="8 9">KCTC 23642</strain>
    </source>
</reference>
<dbReference type="InterPro" id="IPR003594">
    <property type="entry name" value="HATPase_dom"/>
</dbReference>
<dbReference type="AlphaFoldDB" id="A0A7G9SLA4"/>
<evidence type="ECO:0000256" key="6">
    <source>
        <dbReference type="SAM" id="Phobius"/>
    </source>
</evidence>
<dbReference type="Pfam" id="PF00512">
    <property type="entry name" value="HisKA"/>
    <property type="match status" value="1"/>
</dbReference>
<dbReference type="InterPro" id="IPR050351">
    <property type="entry name" value="BphY/WalK/GraS-like"/>
</dbReference>
<dbReference type="Proteomes" id="UP000515971">
    <property type="component" value="Chromosome"/>
</dbReference>
<dbReference type="PANTHER" id="PTHR42878">
    <property type="entry name" value="TWO-COMPONENT HISTIDINE KINASE"/>
    <property type="match status" value="1"/>
</dbReference>
<dbReference type="KEGG" id="slut:H9L13_10060"/>
<keyword evidence="6" id="KW-1133">Transmembrane helix</keyword>
<dbReference type="Gene3D" id="1.10.287.130">
    <property type="match status" value="1"/>
</dbReference>
<proteinExistence type="predicted"/>
<dbReference type="InterPro" id="IPR005467">
    <property type="entry name" value="His_kinase_dom"/>
</dbReference>
<keyword evidence="9" id="KW-1185">Reference proteome</keyword>
<keyword evidence="3" id="KW-0597">Phosphoprotein</keyword>
<feature type="domain" description="Histidine kinase" evidence="7">
    <location>
        <begin position="256"/>
        <end position="491"/>
    </location>
</feature>
<dbReference type="Gene3D" id="3.30.565.10">
    <property type="entry name" value="Histidine kinase-like ATPase, C-terminal domain"/>
    <property type="match status" value="1"/>
</dbReference>
<evidence type="ECO:0000313" key="8">
    <source>
        <dbReference type="EMBL" id="QNN68629.1"/>
    </source>
</evidence>
<sequence length="498" mass="55591">MPSFFQVDTRRFNQLALAGILAGFVLLLAAFGTVVSVFVNNHASADRVRHTYDVVAELSQLETQLERAENGRRGYLIAPSPYRFEVYAENARLVPQTLEGVSELVSDNRTQVARLRELRQLIILQMADIHRSMALARGGRTNEAVQTLRAAHDANIIRRIREVTGAMRQEEYALLQQRSAAERDTLSRLQFVLGVTGILLLLVAVAAFLLVRRYTLDLAATRDRLNLLNTDLEAAVTERTADLRRANDEIQRFAYIVSHDLRSPLVNILGFTSELESTNKSLGKLIERAEKDAPQIITEDVRNAREDLPEAIGFIRSSTQKMDRLINAILRLSREGRRTLSPEPLEMEAVIKEIAASLEHRVNEVGAEIRIERPIPNMVSDRVAIEQIFSNVIENAVKYLDPARPGRVAVRGRKDGANVIYEIADNGRGIADKDRERVFDLFRRAGTQDQPGEGIGLAHVRALAFRLGGFIDVQSELGKGSTFRLNLPATYVEQGGAA</sequence>
<dbReference type="InterPro" id="IPR036097">
    <property type="entry name" value="HisK_dim/P_sf"/>
</dbReference>
<evidence type="ECO:0000256" key="1">
    <source>
        <dbReference type="ARBA" id="ARBA00000085"/>
    </source>
</evidence>
<evidence type="ECO:0000256" key="2">
    <source>
        <dbReference type="ARBA" id="ARBA00012438"/>
    </source>
</evidence>
<dbReference type="CDD" id="cd00082">
    <property type="entry name" value="HisKA"/>
    <property type="match status" value="1"/>
</dbReference>
<protein>
    <recommendedName>
        <fullName evidence="2">histidine kinase</fullName>
        <ecNumber evidence="2">2.7.13.3</ecNumber>
    </recommendedName>
</protein>
<dbReference type="GO" id="GO:0007234">
    <property type="term" value="P:osmosensory signaling via phosphorelay pathway"/>
    <property type="evidence" value="ECO:0007669"/>
    <property type="project" value="TreeGrafter"/>
</dbReference>
<dbReference type="SUPFAM" id="SSF47384">
    <property type="entry name" value="Homodimeric domain of signal transducing histidine kinase"/>
    <property type="match status" value="1"/>
</dbReference>
<dbReference type="InterPro" id="IPR007891">
    <property type="entry name" value="CHASE3"/>
</dbReference>
<dbReference type="InterPro" id="IPR003661">
    <property type="entry name" value="HisK_dim/P_dom"/>
</dbReference>
<dbReference type="PANTHER" id="PTHR42878:SF15">
    <property type="entry name" value="BACTERIOPHYTOCHROME"/>
    <property type="match status" value="1"/>
</dbReference>
<dbReference type="PRINTS" id="PR00344">
    <property type="entry name" value="BCTRLSENSOR"/>
</dbReference>
<dbReference type="GO" id="GO:0000155">
    <property type="term" value="F:phosphorelay sensor kinase activity"/>
    <property type="evidence" value="ECO:0007669"/>
    <property type="project" value="InterPro"/>
</dbReference>
<dbReference type="EMBL" id="CP060718">
    <property type="protein sequence ID" value="QNN68629.1"/>
    <property type="molecule type" value="Genomic_DNA"/>
</dbReference>
<dbReference type="PROSITE" id="PS50109">
    <property type="entry name" value="HIS_KIN"/>
    <property type="match status" value="1"/>
</dbReference>
<gene>
    <name evidence="8" type="ORF">H9L13_10060</name>
</gene>
<evidence type="ECO:0000256" key="3">
    <source>
        <dbReference type="ARBA" id="ARBA00022553"/>
    </source>
</evidence>
<dbReference type="CDD" id="cd19410">
    <property type="entry name" value="HK9-like_sensor"/>
    <property type="match status" value="1"/>
</dbReference>
<keyword evidence="4" id="KW-0808">Transferase</keyword>
<accession>A0A7G9SLA4</accession>
<organism evidence="8 9">
    <name type="scientific">Sphingomonas lutea</name>
    <dbReference type="NCBI Taxonomy" id="1045317"/>
    <lineage>
        <taxon>Bacteria</taxon>
        <taxon>Pseudomonadati</taxon>
        <taxon>Pseudomonadota</taxon>
        <taxon>Alphaproteobacteria</taxon>
        <taxon>Sphingomonadales</taxon>
        <taxon>Sphingomonadaceae</taxon>
        <taxon>Sphingomonas</taxon>
    </lineage>
</organism>
<dbReference type="SMART" id="SM00388">
    <property type="entry name" value="HisKA"/>
    <property type="match status" value="1"/>
</dbReference>
<feature type="transmembrane region" description="Helical" evidence="6">
    <location>
        <begin position="191"/>
        <end position="211"/>
    </location>
</feature>
<comment type="catalytic activity">
    <reaction evidence="1">
        <text>ATP + protein L-histidine = ADP + protein N-phospho-L-histidine.</text>
        <dbReference type="EC" id="2.7.13.3"/>
    </reaction>
</comment>
<feature type="transmembrane region" description="Helical" evidence="6">
    <location>
        <begin position="15"/>
        <end position="39"/>
    </location>
</feature>
<dbReference type="SUPFAM" id="SSF55874">
    <property type="entry name" value="ATPase domain of HSP90 chaperone/DNA topoisomerase II/histidine kinase"/>
    <property type="match status" value="1"/>
</dbReference>
<dbReference type="Pfam" id="PF02518">
    <property type="entry name" value="HATPase_c"/>
    <property type="match status" value="1"/>
</dbReference>
<dbReference type="InterPro" id="IPR004358">
    <property type="entry name" value="Sig_transdc_His_kin-like_C"/>
</dbReference>
<evidence type="ECO:0000256" key="5">
    <source>
        <dbReference type="ARBA" id="ARBA00022777"/>
    </source>
</evidence>
<evidence type="ECO:0000259" key="7">
    <source>
        <dbReference type="PROSITE" id="PS50109"/>
    </source>
</evidence>
<evidence type="ECO:0000256" key="4">
    <source>
        <dbReference type="ARBA" id="ARBA00022679"/>
    </source>
</evidence>
<keyword evidence="6" id="KW-0472">Membrane</keyword>
<keyword evidence="6" id="KW-0812">Transmembrane</keyword>
<dbReference type="SMART" id="SM00387">
    <property type="entry name" value="HATPase_c"/>
    <property type="match status" value="1"/>
</dbReference>
<dbReference type="InterPro" id="IPR036890">
    <property type="entry name" value="HATPase_C_sf"/>
</dbReference>
<name>A0A7G9SLA4_9SPHN</name>
<dbReference type="EC" id="2.7.13.3" evidence="2"/>
<dbReference type="Pfam" id="PF05227">
    <property type="entry name" value="CHASE3"/>
    <property type="match status" value="1"/>
</dbReference>
<evidence type="ECO:0000313" key="9">
    <source>
        <dbReference type="Proteomes" id="UP000515971"/>
    </source>
</evidence>
<keyword evidence="5" id="KW-0418">Kinase</keyword>
<dbReference type="GO" id="GO:0000156">
    <property type="term" value="F:phosphorelay response regulator activity"/>
    <property type="evidence" value="ECO:0007669"/>
    <property type="project" value="TreeGrafter"/>
</dbReference>
<dbReference type="GO" id="GO:0030295">
    <property type="term" value="F:protein kinase activator activity"/>
    <property type="evidence" value="ECO:0007669"/>
    <property type="project" value="TreeGrafter"/>
</dbReference>